<evidence type="ECO:0000313" key="5">
    <source>
        <dbReference type="EMBL" id="PNF58465.1"/>
    </source>
</evidence>
<dbReference type="InterPro" id="IPR038109">
    <property type="entry name" value="DNA_bind_recomb_sf"/>
</dbReference>
<keyword evidence="1" id="KW-0238">DNA-binding</keyword>
<dbReference type="Gene3D" id="3.90.1750.20">
    <property type="entry name" value="Putative Large Serine Recombinase, Chain B, Domain 2"/>
    <property type="match status" value="1"/>
</dbReference>
<protein>
    <recommendedName>
        <fullName evidence="4">Resolvase/invertase-type recombinase catalytic domain-containing protein</fullName>
    </recommendedName>
</protein>
<dbReference type="InterPro" id="IPR050639">
    <property type="entry name" value="SSR_resolvase"/>
</dbReference>
<evidence type="ECO:0000256" key="2">
    <source>
        <dbReference type="ARBA" id="ARBA00023172"/>
    </source>
</evidence>
<comment type="caution">
    <text evidence="5">The sequence shown here is derived from an EMBL/GenBank/DDBJ whole genome shotgun (WGS) entry which is preliminary data.</text>
</comment>
<keyword evidence="3" id="KW-0175">Coiled coil</keyword>
<dbReference type="PANTHER" id="PTHR30461:SF2">
    <property type="entry name" value="SERINE RECOMBINASE PINE-RELATED"/>
    <property type="match status" value="1"/>
</dbReference>
<reference evidence="5 6" key="1">
    <citation type="submission" date="2018-01" db="EMBL/GenBank/DDBJ databases">
        <title>Denitrification phenotypes of diverse strains of Pseudomonas stutzeri.</title>
        <authorList>
            <person name="Milligan D.A."/>
            <person name="Bergaust L."/>
            <person name="Bakken L.R."/>
            <person name="Frostegard A."/>
        </authorList>
    </citation>
    <scope>NUCLEOTIDE SEQUENCE [LARGE SCALE GENOMIC DNA]</scope>
    <source>
        <strain evidence="5 6">CCUG 44592</strain>
    </source>
</reference>
<feature type="coiled-coil region" evidence="3">
    <location>
        <begin position="361"/>
        <end position="434"/>
    </location>
</feature>
<dbReference type="AlphaFoldDB" id="A0A2N8RBJ7"/>
<evidence type="ECO:0000313" key="6">
    <source>
        <dbReference type="Proteomes" id="UP000236003"/>
    </source>
</evidence>
<dbReference type="GO" id="GO:0003677">
    <property type="term" value="F:DNA binding"/>
    <property type="evidence" value="ECO:0007669"/>
    <property type="project" value="UniProtKB-KW"/>
</dbReference>
<dbReference type="Pfam" id="PF07508">
    <property type="entry name" value="Recombinase"/>
    <property type="match status" value="1"/>
</dbReference>
<accession>A0A2N8RBJ7</accession>
<dbReference type="InterPro" id="IPR036162">
    <property type="entry name" value="Resolvase-like_N_sf"/>
</dbReference>
<dbReference type="RefSeq" id="WP_102821140.1">
    <property type="nucleotide sequence ID" value="NZ_JAMOHR010000019.1"/>
</dbReference>
<dbReference type="Pfam" id="PF00239">
    <property type="entry name" value="Resolvase"/>
    <property type="match status" value="1"/>
</dbReference>
<feature type="domain" description="Resolvase/invertase-type recombinase catalytic" evidence="4">
    <location>
        <begin position="5"/>
        <end position="147"/>
    </location>
</feature>
<sequence length="523" mass="60781">MTKKCFPYVRFSSTRQEDGSTRERQNALIDAFVAKHGLTVDRALEDPATSAYRGLNASADGVLGGFLNQVRKGEIEKGSYLLIENFDRLSRDKIVRSNKIFTDLLFAGIKVVILDKNKIYDADNLDFGDWITALVEFERANKESERKSDLIGKAWNINRNKMRSGEIVTKKVPKWLTVEDNQFIVDLEQVNRIEQLFKLSLKYGLLEATKQYNQLYVDKLAPHQVQYILGNRKLIGEHQPKKLYWEDGGKRRLKDEGMAIPNYYPAVIEPTLFFKVQEIINDRKPFTGNYNKQQYNIFRGLIYCRWCGGTIRYMNKGERDYFICTKSMGHNCVVPGQQSIRGKKLFSLFFQFTYRLNIQSLIEENKDYSNIKNEMLAIENKKNKLQSSIDDFKSRIKKMVIDNQSIPNSLYEVLQELENDFSALHESSKLLEEKYNQATQSYNALLEVEHIDIESIIYDRSEEAIEKRVAYNLTLKSIFKGIAINWLDNSLELEFKDGTVRYLQEGQRVPTDIPNDFIVPDLE</sequence>
<dbReference type="SUPFAM" id="SSF53041">
    <property type="entry name" value="Resolvase-like"/>
    <property type="match status" value="1"/>
</dbReference>
<dbReference type="Gene3D" id="3.40.50.1390">
    <property type="entry name" value="Resolvase, N-terminal catalytic domain"/>
    <property type="match status" value="1"/>
</dbReference>
<proteinExistence type="predicted"/>
<dbReference type="CDD" id="cd00338">
    <property type="entry name" value="Ser_Recombinase"/>
    <property type="match status" value="1"/>
</dbReference>
<evidence type="ECO:0000259" key="4">
    <source>
        <dbReference type="SMART" id="SM00857"/>
    </source>
</evidence>
<name>A0A2N8RBJ7_STUST</name>
<gene>
    <name evidence="5" type="ORF">CXK99_16045</name>
</gene>
<dbReference type="InterPro" id="IPR011109">
    <property type="entry name" value="DNA_bind_recombinase_dom"/>
</dbReference>
<organism evidence="5 6">
    <name type="scientific">Stutzerimonas stutzeri</name>
    <name type="common">Pseudomonas stutzeri</name>
    <dbReference type="NCBI Taxonomy" id="316"/>
    <lineage>
        <taxon>Bacteria</taxon>
        <taxon>Pseudomonadati</taxon>
        <taxon>Pseudomonadota</taxon>
        <taxon>Gammaproteobacteria</taxon>
        <taxon>Pseudomonadales</taxon>
        <taxon>Pseudomonadaceae</taxon>
        <taxon>Stutzerimonas</taxon>
    </lineage>
</organism>
<evidence type="ECO:0000256" key="1">
    <source>
        <dbReference type="ARBA" id="ARBA00023125"/>
    </source>
</evidence>
<dbReference type="EMBL" id="POUM01000014">
    <property type="protein sequence ID" value="PNF58465.1"/>
    <property type="molecule type" value="Genomic_DNA"/>
</dbReference>
<dbReference type="SMART" id="SM00857">
    <property type="entry name" value="Resolvase"/>
    <property type="match status" value="1"/>
</dbReference>
<dbReference type="PANTHER" id="PTHR30461">
    <property type="entry name" value="DNA-INVERTASE FROM LAMBDOID PROPHAGE"/>
    <property type="match status" value="1"/>
</dbReference>
<dbReference type="GO" id="GO:0000150">
    <property type="term" value="F:DNA strand exchange activity"/>
    <property type="evidence" value="ECO:0007669"/>
    <property type="project" value="InterPro"/>
</dbReference>
<evidence type="ECO:0000256" key="3">
    <source>
        <dbReference type="SAM" id="Coils"/>
    </source>
</evidence>
<dbReference type="Proteomes" id="UP000236003">
    <property type="component" value="Unassembled WGS sequence"/>
</dbReference>
<keyword evidence="2" id="KW-0233">DNA recombination</keyword>
<dbReference type="InterPro" id="IPR006119">
    <property type="entry name" value="Resolv_N"/>
</dbReference>